<keyword evidence="7" id="KW-0963">Cytoplasm</keyword>
<comment type="function">
    <text evidence="1">Directs RNA polymerase II nuclear import.</text>
</comment>
<protein>
    <recommendedName>
        <fullName evidence="5">Probable RNA polymerase II nuclear localization protein SLC7A6OS</fullName>
    </recommendedName>
</protein>
<dbReference type="OrthoDB" id="6255506at2759"/>
<evidence type="ECO:0000256" key="8">
    <source>
        <dbReference type="ARBA" id="ARBA00022927"/>
    </source>
</evidence>
<dbReference type="PANTHER" id="PTHR31196:SF2">
    <property type="entry name" value="RNA POLYMERASE II NUCLEAR LOCALIZATION PROTEIN SLC7A6OS-RELATED"/>
    <property type="match status" value="1"/>
</dbReference>
<dbReference type="VEuPathDB" id="FungiDB:TAPDE_002755"/>
<dbReference type="GO" id="GO:0005737">
    <property type="term" value="C:cytoplasm"/>
    <property type="evidence" value="ECO:0007669"/>
    <property type="project" value="UniProtKB-SubCell"/>
</dbReference>
<dbReference type="Pfam" id="PF08574">
    <property type="entry name" value="Iwr1"/>
    <property type="match status" value="1"/>
</dbReference>
<evidence type="ECO:0000256" key="4">
    <source>
        <dbReference type="ARBA" id="ARBA00010218"/>
    </source>
</evidence>
<proteinExistence type="inferred from homology"/>
<evidence type="ECO:0000256" key="1">
    <source>
        <dbReference type="ARBA" id="ARBA00003202"/>
    </source>
</evidence>
<evidence type="ECO:0000256" key="10">
    <source>
        <dbReference type="SAM" id="MobiDB-lite"/>
    </source>
</evidence>
<gene>
    <name evidence="12" type="ORF">TAPDE_002755</name>
</gene>
<evidence type="ECO:0000259" key="11">
    <source>
        <dbReference type="Pfam" id="PF08574"/>
    </source>
</evidence>
<dbReference type="Proteomes" id="UP000013776">
    <property type="component" value="Unassembled WGS sequence"/>
</dbReference>
<accession>R4XA81</accession>
<keyword evidence="13" id="KW-1185">Reference proteome</keyword>
<dbReference type="GO" id="GO:0015031">
    <property type="term" value="P:protein transport"/>
    <property type="evidence" value="ECO:0007669"/>
    <property type="project" value="UniProtKB-KW"/>
</dbReference>
<dbReference type="InterPro" id="IPR013883">
    <property type="entry name" value="TF_Iwr1_dom"/>
</dbReference>
<evidence type="ECO:0000256" key="7">
    <source>
        <dbReference type="ARBA" id="ARBA00022490"/>
    </source>
</evidence>
<evidence type="ECO:0000313" key="13">
    <source>
        <dbReference type="Proteomes" id="UP000013776"/>
    </source>
</evidence>
<dbReference type="EMBL" id="CAHR02000095">
    <property type="protein sequence ID" value="CCG82657.1"/>
    <property type="molecule type" value="Genomic_DNA"/>
</dbReference>
<dbReference type="GO" id="GO:0005634">
    <property type="term" value="C:nucleus"/>
    <property type="evidence" value="ECO:0007669"/>
    <property type="project" value="UniProtKB-SubCell"/>
</dbReference>
<evidence type="ECO:0000256" key="2">
    <source>
        <dbReference type="ARBA" id="ARBA00004123"/>
    </source>
</evidence>
<evidence type="ECO:0000256" key="3">
    <source>
        <dbReference type="ARBA" id="ARBA00004496"/>
    </source>
</evidence>
<dbReference type="InterPro" id="IPR040218">
    <property type="entry name" value="SLC7A6OS"/>
</dbReference>
<organism evidence="12 13">
    <name type="scientific">Taphrina deformans (strain PYCC 5710 / ATCC 11124 / CBS 356.35 / IMI 108563 / JCM 9778 / NBRC 8474)</name>
    <name type="common">Peach leaf curl fungus</name>
    <name type="synonym">Lalaria deformans</name>
    <dbReference type="NCBI Taxonomy" id="1097556"/>
    <lineage>
        <taxon>Eukaryota</taxon>
        <taxon>Fungi</taxon>
        <taxon>Dikarya</taxon>
        <taxon>Ascomycota</taxon>
        <taxon>Taphrinomycotina</taxon>
        <taxon>Taphrinomycetes</taxon>
        <taxon>Taphrinales</taxon>
        <taxon>Taphrinaceae</taxon>
        <taxon>Taphrina</taxon>
    </lineage>
</organism>
<feature type="domain" description="Transcription factor Iwr1" evidence="11">
    <location>
        <begin position="145"/>
        <end position="217"/>
    </location>
</feature>
<comment type="subcellular location">
    <subcellularLocation>
        <location evidence="3">Cytoplasm</location>
    </subcellularLocation>
    <subcellularLocation>
        <location evidence="2">Nucleus</location>
    </subcellularLocation>
</comment>
<dbReference type="AlphaFoldDB" id="R4XA81"/>
<evidence type="ECO:0000313" key="12">
    <source>
        <dbReference type="EMBL" id="CCG82657.1"/>
    </source>
</evidence>
<evidence type="ECO:0000256" key="5">
    <source>
        <dbReference type="ARBA" id="ARBA00017036"/>
    </source>
</evidence>
<name>R4XA81_TAPDE</name>
<keyword evidence="6" id="KW-0813">Transport</keyword>
<keyword evidence="8" id="KW-0653">Protein transport</keyword>
<sequence length="245" mass="27680">MTFDTVLRIKRKRTDDALKVLLTSESSEPQGKKRRVWKLSRSADSRGIPIPISVLPAATDATSCENQSLTQATILSPPRFSVRKRKASESFTPKKSQRIFDLEREETIQVKSIRSLAESDALNAMLSEYLAVNDLTHTSNSSLEDDYVYDIYYPQATTQAIEDATAALRSNYGLLEHFDWEASEQLIVDDDDRESDGAQSDDSNAEDWAGNDYPDEEDFHSSDGSLVFRGSEDENDESFDRDDWD</sequence>
<evidence type="ECO:0000256" key="9">
    <source>
        <dbReference type="ARBA" id="ARBA00023242"/>
    </source>
</evidence>
<comment type="similarity">
    <text evidence="4">Belongs to the IWR1/SLC7A6OS family.</text>
</comment>
<comment type="caution">
    <text evidence="12">The sequence shown here is derived from an EMBL/GenBank/DDBJ whole genome shotgun (WGS) entry which is preliminary data.</text>
</comment>
<keyword evidence="9" id="KW-0539">Nucleus</keyword>
<feature type="region of interest" description="Disordered" evidence="10">
    <location>
        <begin position="189"/>
        <end position="245"/>
    </location>
</feature>
<evidence type="ECO:0000256" key="6">
    <source>
        <dbReference type="ARBA" id="ARBA00022448"/>
    </source>
</evidence>
<feature type="compositionally biased region" description="Acidic residues" evidence="10">
    <location>
        <begin position="233"/>
        <end position="245"/>
    </location>
</feature>
<reference evidence="12 13" key="1">
    <citation type="journal article" date="2013" name="MBio">
        <title>Genome sequencing of the plant pathogen Taphrina deformans, the causal agent of peach leaf curl.</title>
        <authorList>
            <person name="Cisse O.H."/>
            <person name="Almeida J.M.G.C.F."/>
            <person name="Fonseca A."/>
            <person name="Kumar A.A."/>
            <person name="Salojaervi J."/>
            <person name="Overmyer K."/>
            <person name="Hauser P.M."/>
            <person name="Pagni M."/>
        </authorList>
    </citation>
    <scope>NUCLEOTIDE SEQUENCE [LARGE SCALE GENOMIC DNA]</scope>
    <source>
        <strain evidence="13">PYCC 5710 / ATCC 11124 / CBS 356.35 / IMI 108563 / JCM 9778 / NBRC 8474</strain>
    </source>
</reference>
<dbReference type="STRING" id="1097556.R4XA81"/>
<dbReference type="PANTHER" id="PTHR31196">
    <property type="entry name" value="RNA POLYMERASE II NUCLEAR LOCALIZATION PROTEIN SLC7A6OS-RELATED"/>
    <property type="match status" value="1"/>
</dbReference>